<feature type="compositionally biased region" description="Basic and acidic residues" evidence="1">
    <location>
        <begin position="223"/>
        <end position="234"/>
    </location>
</feature>
<gene>
    <name evidence="3" type="ORF">BDZ83DRAFT_207754</name>
</gene>
<evidence type="ECO:0000313" key="4">
    <source>
        <dbReference type="Proteomes" id="UP001244207"/>
    </source>
</evidence>
<reference evidence="3" key="1">
    <citation type="submission" date="2021-12" db="EMBL/GenBank/DDBJ databases">
        <title>Comparative genomics, transcriptomics and evolutionary studies reveal genomic signatures of adaptation to plant cell wall in hemibiotrophic fungi.</title>
        <authorList>
            <consortium name="DOE Joint Genome Institute"/>
            <person name="Baroncelli R."/>
            <person name="Diaz J.F."/>
            <person name="Benocci T."/>
            <person name="Peng M."/>
            <person name="Battaglia E."/>
            <person name="Haridas S."/>
            <person name="Andreopoulos W."/>
            <person name="Labutti K."/>
            <person name="Pangilinan J."/>
            <person name="Floch G.L."/>
            <person name="Makela M.R."/>
            <person name="Henrissat B."/>
            <person name="Grigoriev I.V."/>
            <person name="Crouch J.A."/>
            <person name="De Vries R.P."/>
            <person name="Sukno S.A."/>
            <person name="Thon M.R."/>
        </authorList>
    </citation>
    <scope>NUCLEOTIDE SEQUENCE</scope>
    <source>
        <strain evidence="3">CBS 112980</strain>
    </source>
</reference>
<dbReference type="AlphaFoldDB" id="A0AAD8U9C3"/>
<protein>
    <submittedName>
        <fullName evidence="3">Uncharacterized protein</fullName>
    </submittedName>
</protein>
<keyword evidence="2" id="KW-0812">Transmembrane</keyword>
<feature type="region of interest" description="Disordered" evidence="1">
    <location>
        <begin position="210"/>
        <end position="286"/>
    </location>
</feature>
<dbReference type="RefSeq" id="XP_060357644.1">
    <property type="nucleotide sequence ID" value="XM_060501689.1"/>
</dbReference>
<feature type="transmembrane region" description="Helical" evidence="2">
    <location>
        <begin position="6"/>
        <end position="25"/>
    </location>
</feature>
<sequence length="369" mass="40160">MCEVVVFLPSLISIICLFSPSLFTFRKASHKDHDMSNISAQSIEAQMKSPNPSPAAARKPKRCAYFVQSLHSVCGILPRHISRLASIRPLPPPPTGRNPVCLRAQRISPSVLWADRSSVSPCSLATCTANSTTSNVPISRKLCRIASKDDSAPVLIPQPTREESWLTLHPPPSLPFGPDQSQRALITLPCDNAGPADCYSAFASAAQSHKPCQARGTPGIGPHRNEKGGQRDRAMSTLPDLHPSGFSNRESHGLQVTGHRAREPPRTRTMARHSMPWPMAHGPRGCGRQTPPGGPGIAAPPWSQSRCRTLSQVPFFLSLVLVPKFHGVPKTNRRLQDHASLSVPDHDHRAANFQRKIDPIPNLLFADAA</sequence>
<evidence type="ECO:0000256" key="2">
    <source>
        <dbReference type="SAM" id="Phobius"/>
    </source>
</evidence>
<organism evidence="3 4">
    <name type="scientific">Glomerella acutata</name>
    <name type="common">Colletotrichum acutatum</name>
    <dbReference type="NCBI Taxonomy" id="27357"/>
    <lineage>
        <taxon>Eukaryota</taxon>
        <taxon>Fungi</taxon>
        <taxon>Dikarya</taxon>
        <taxon>Ascomycota</taxon>
        <taxon>Pezizomycotina</taxon>
        <taxon>Sordariomycetes</taxon>
        <taxon>Hypocreomycetidae</taxon>
        <taxon>Glomerellales</taxon>
        <taxon>Glomerellaceae</taxon>
        <taxon>Colletotrichum</taxon>
        <taxon>Colletotrichum acutatum species complex</taxon>
    </lineage>
</organism>
<comment type="caution">
    <text evidence="3">The sequence shown here is derived from an EMBL/GenBank/DDBJ whole genome shotgun (WGS) entry which is preliminary data.</text>
</comment>
<name>A0AAD8U9C3_GLOAC</name>
<evidence type="ECO:0000313" key="3">
    <source>
        <dbReference type="EMBL" id="KAK1705620.1"/>
    </source>
</evidence>
<keyword evidence="4" id="KW-1185">Reference proteome</keyword>
<dbReference type="GeneID" id="85385588"/>
<dbReference type="Proteomes" id="UP001244207">
    <property type="component" value="Unassembled WGS sequence"/>
</dbReference>
<dbReference type="EMBL" id="JAHMHS010000240">
    <property type="protein sequence ID" value="KAK1705620.1"/>
    <property type="molecule type" value="Genomic_DNA"/>
</dbReference>
<keyword evidence="2" id="KW-0472">Membrane</keyword>
<keyword evidence="2" id="KW-1133">Transmembrane helix</keyword>
<proteinExistence type="predicted"/>
<accession>A0AAD8U9C3</accession>
<evidence type="ECO:0000256" key="1">
    <source>
        <dbReference type="SAM" id="MobiDB-lite"/>
    </source>
</evidence>